<feature type="signal peptide" evidence="1">
    <location>
        <begin position="1"/>
        <end position="30"/>
    </location>
</feature>
<comment type="caution">
    <text evidence="2">The sequence shown here is derived from an EMBL/GenBank/DDBJ whole genome shotgun (WGS) entry which is preliminary data.</text>
</comment>
<proteinExistence type="predicted"/>
<organism evidence="2 3">
    <name type="scientific">Phytophthora fragariae</name>
    <dbReference type="NCBI Taxonomy" id="53985"/>
    <lineage>
        <taxon>Eukaryota</taxon>
        <taxon>Sar</taxon>
        <taxon>Stramenopiles</taxon>
        <taxon>Oomycota</taxon>
        <taxon>Peronosporomycetes</taxon>
        <taxon>Peronosporales</taxon>
        <taxon>Peronosporaceae</taxon>
        <taxon>Phytophthora</taxon>
    </lineage>
</organism>
<dbReference type="EMBL" id="QXGA01000125">
    <property type="protein sequence ID" value="KAE9151946.1"/>
    <property type="molecule type" value="Genomic_DNA"/>
</dbReference>
<protein>
    <recommendedName>
        <fullName evidence="4">Secreted protein</fullName>
    </recommendedName>
</protein>
<evidence type="ECO:0000256" key="1">
    <source>
        <dbReference type="SAM" id="SignalP"/>
    </source>
</evidence>
<evidence type="ECO:0000313" key="2">
    <source>
        <dbReference type="EMBL" id="KAE9151946.1"/>
    </source>
</evidence>
<feature type="chain" id="PRO_5025634358" description="Secreted protein" evidence="1">
    <location>
        <begin position="31"/>
        <end position="106"/>
    </location>
</feature>
<accession>A0A6A3UK55</accession>
<name>A0A6A3UK55_9STRA</name>
<reference evidence="2 3" key="1">
    <citation type="submission" date="2018-08" db="EMBL/GenBank/DDBJ databases">
        <title>Genomic investigation of the strawberry pathogen Phytophthora fragariae indicates pathogenicity is determined by transcriptional variation in three key races.</title>
        <authorList>
            <person name="Adams T.M."/>
            <person name="Armitage A.D."/>
            <person name="Sobczyk M.K."/>
            <person name="Bates H.J."/>
            <person name="Dunwell J.M."/>
            <person name="Nellist C.F."/>
            <person name="Harrison R.J."/>
        </authorList>
    </citation>
    <scope>NUCLEOTIDE SEQUENCE [LARGE SCALE GENOMIC DNA]</scope>
    <source>
        <strain evidence="2 3">NOV-5</strain>
    </source>
</reference>
<sequence length="106" mass="11318">MNHSGISLDRSSLSIVLAMALCAFSTTSNCAGVYCDCGSSISAFSVLRNTARSSAVFKRSRRNEVSSTPDTNNSICSLRCCCHRSCFTFVESAESSSSVNSDSIHK</sequence>
<gene>
    <name evidence="2" type="ORF">PF006_g3799</name>
</gene>
<dbReference type="Proteomes" id="UP000440732">
    <property type="component" value="Unassembled WGS sequence"/>
</dbReference>
<evidence type="ECO:0008006" key="4">
    <source>
        <dbReference type="Google" id="ProtNLM"/>
    </source>
</evidence>
<dbReference type="AlphaFoldDB" id="A0A6A3UK55"/>
<evidence type="ECO:0000313" key="3">
    <source>
        <dbReference type="Proteomes" id="UP000440732"/>
    </source>
</evidence>
<keyword evidence="1" id="KW-0732">Signal</keyword>